<dbReference type="PANTHER" id="PTHR15458:SF5">
    <property type="entry name" value="PHOSPHATIDYLETHANOLAMINE N-METHYLTRANSFERASE"/>
    <property type="match status" value="1"/>
</dbReference>
<dbReference type="PIRSF" id="PIRSF005444">
    <property type="entry name" value="PEMT"/>
    <property type="match status" value="1"/>
</dbReference>
<sequence>MLPRELRGCCNENSLLDFSKIEIPAMDVIWSDLNLWIAAANIAFNPLFWNMVARWEFRTKKLSQTFGSPKVACSVLAVTIIVLGVIRDYRFNEALNSQPRWKMLHQNWILLLGYLYITVGSVLVLCSFFALGFFGTFLGDYFGMLMDEKVTGFPFNLMDNPMYWGSTLNFLGTALVKASPAGILLTCFVAVCYKIAIFFEWPFTEKIYQERDEGKKVI</sequence>
<proteinExistence type="inferred from homology"/>
<comment type="catalytic activity">
    <reaction evidence="27">
        <text>a 1,2-diacyl-sn-glycero-3-phospho-N,N-dimethylethanolamine + S-adenosyl-L-methionine = a 1,2-diacyl-sn-glycero-3-phosphocholine + S-adenosyl-L-homocysteine + H(+)</text>
        <dbReference type="Rhea" id="RHEA:32739"/>
        <dbReference type="ChEBI" id="CHEBI:15378"/>
        <dbReference type="ChEBI" id="CHEBI:57643"/>
        <dbReference type="ChEBI" id="CHEBI:57856"/>
        <dbReference type="ChEBI" id="CHEBI:59789"/>
        <dbReference type="ChEBI" id="CHEBI:64572"/>
    </reaction>
</comment>
<dbReference type="Gene3D" id="1.20.120.1630">
    <property type="match status" value="1"/>
</dbReference>
<dbReference type="FunFam" id="1.20.120.1630:FF:000005">
    <property type="entry name" value="Phosphatidylethanolamine N-methyltransferase"/>
    <property type="match status" value="1"/>
</dbReference>
<dbReference type="GO" id="GO:0032259">
    <property type="term" value="P:methylation"/>
    <property type="evidence" value="ECO:0007669"/>
    <property type="project" value="UniProtKB-KW"/>
</dbReference>
<evidence type="ECO:0000256" key="9">
    <source>
        <dbReference type="ARBA" id="ARBA00022989"/>
    </source>
</evidence>
<evidence type="ECO:0000256" key="4">
    <source>
        <dbReference type="ARBA" id="ARBA00022603"/>
    </source>
</evidence>
<evidence type="ECO:0000256" key="8">
    <source>
        <dbReference type="ARBA" id="ARBA00022824"/>
    </source>
</evidence>
<evidence type="ECO:0000256" key="15">
    <source>
        <dbReference type="ARBA" id="ARBA00050433"/>
    </source>
</evidence>
<keyword evidence="9 27" id="KW-1133">Transmembrane helix</keyword>
<evidence type="ECO:0000256" key="16">
    <source>
        <dbReference type="ARBA" id="ARBA00050744"/>
    </source>
</evidence>
<evidence type="ECO:0000256" key="13">
    <source>
        <dbReference type="ARBA" id="ARBA00023209"/>
    </source>
</evidence>
<comment type="catalytic activity">
    <reaction evidence="22">
        <text>1,2-di-(9Z-octadecenoyl)-sn-glycero-3-phospho-N-methylethanolamine + S-adenosyl-L-methionine = 1,2-di-(9Z-octadecenoyl)-sn-glycero-3-phospho-N,N-dimethylethanolamine + S-adenosyl-L-homocysteine + H(+)</text>
        <dbReference type="Rhea" id="RHEA:46112"/>
        <dbReference type="ChEBI" id="CHEBI:15378"/>
        <dbReference type="ChEBI" id="CHEBI:57856"/>
        <dbReference type="ChEBI" id="CHEBI:59789"/>
        <dbReference type="ChEBI" id="CHEBI:85679"/>
        <dbReference type="ChEBI" id="CHEBI:85680"/>
    </reaction>
    <physiologicalReaction direction="left-to-right" evidence="22">
        <dbReference type="Rhea" id="RHEA:46113"/>
    </physiologicalReaction>
</comment>
<keyword evidence="14 27" id="KW-1208">Phospholipid metabolism</keyword>
<feature type="topological domain" description="Lumenal" evidence="27">
    <location>
        <begin position="135"/>
        <end position="177"/>
    </location>
</feature>
<feature type="topological domain" description="Lumenal" evidence="27">
    <location>
        <begin position="54"/>
        <end position="65"/>
    </location>
</feature>
<keyword evidence="7 27" id="KW-0812">Transmembrane</keyword>
<keyword evidence="4 27" id="KW-0489">Methyltransferase</keyword>
<keyword evidence="30" id="KW-1185">Reference proteome</keyword>
<evidence type="ECO:0000256" key="6">
    <source>
        <dbReference type="ARBA" id="ARBA00022691"/>
    </source>
</evidence>
<evidence type="ECO:0000313" key="30">
    <source>
        <dbReference type="Proteomes" id="UP001195483"/>
    </source>
</evidence>
<dbReference type="GO" id="GO:0031966">
    <property type="term" value="C:mitochondrial membrane"/>
    <property type="evidence" value="ECO:0007669"/>
    <property type="project" value="UniProtKB-SubCell"/>
</dbReference>
<reference evidence="29" key="2">
    <citation type="journal article" date="2021" name="Genome Biol. Evol.">
        <title>Developing a high-quality reference genome for a parasitic bivalve with doubly uniparental inheritance (Bivalvia: Unionida).</title>
        <authorList>
            <person name="Smith C.H."/>
        </authorList>
    </citation>
    <scope>NUCLEOTIDE SEQUENCE</scope>
    <source>
        <strain evidence="29">CHS0354</strain>
        <tissue evidence="29">Mantle</tissue>
    </source>
</reference>
<dbReference type="GO" id="GO:0000773">
    <property type="term" value="F:phosphatidyl-N-methylethanolamine N-methyltransferase activity"/>
    <property type="evidence" value="ECO:0007669"/>
    <property type="project" value="UniProtKB-UniRule"/>
</dbReference>
<organism evidence="29 30">
    <name type="scientific">Potamilus streckersoni</name>
    <dbReference type="NCBI Taxonomy" id="2493646"/>
    <lineage>
        <taxon>Eukaryota</taxon>
        <taxon>Metazoa</taxon>
        <taxon>Spiralia</taxon>
        <taxon>Lophotrochozoa</taxon>
        <taxon>Mollusca</taxon>
        <taxon>Bivalvia</taxon>
        <taxon>Autobranchia</taxon>
        <taxon>Heteroconchia</taxon>
        <taxon>Palaeoheterodonta</taxon>
        <taxon>Unionida</taxon>
        <taxon>Unionoidea</taxon>
        <taxon>Unionidae</taxon>
        <taxon>Ambleminae</taxon>
        <taxon>Lampsilini</taxon>
        <taxon>Potamilus</taxon>
    </lineage>
</organism>
<comment type="catalytic activity">
    <reaction evidence="26">
        <text>1,2-di-(9Z-octadecenoyl)-sn-glycero-3-phospho-N,N-dimethylethanolamine + S-adenosyl-L-methionine = 1,2-di-(9Z-octadecenoyl)-sn-glycero-3-phosphocholine + S-adenosyl-L-homocysteine + H(+)</text>
        <dbReference type="Rhea" id="RHEA:70623"/>
        <dbReference type="ChEBI" id="CHEBI:15378"/>
        <dbReference type="ChEBI" id="CHEBI:57856"/>
        <dbReference type="ChEBI" id="CHEBI:59789"/>
        <dbReference type="ChEBI" id="CHEBI:74669"/>
        <dbReference type="ChEBI" id="CHEBI:85680"/>
    </reaction>
    <physiologicalReaction direction="left-to-right" evidence="26">
        <dbReference type="Rhea" id="RHEA:70624"/>
    </physiologicalReaction>
</comment>
<evidence type="ECO:0000256" key="26">
    <source>
        <dbReference type="ARBA" id="ARBA00052148"/>
    </source>
</evidence>
<protein>
    <recommendedName>
        <fullName evidence="27">Phosphatidylethanolamine N-methyltransferase</fullName>
        <shortName evidence="27">PEAMT</shortName>
        <shortName evidence="27">PEMT</shortName>
        <ecNumber evidence="27">2.1.1.17</ecNumber>
        <ecNumber evidence="27">2.1.1.71</ecNumber>
    </recommendedName>
    <alternativeName>
        <fullName evidence="27">Phospholipid methyltransferase</fullName>
        <shortName evidence="27">PLMT</shortName>
    </alternativeName>
</protein>
<keyword evidence="8 27" id="KW-0256">Endoplasmic reticulum</keyword>
<evidence type="ECO:0000256" key="2">
    <source>
        <dbReference type="ARBA" id="ARBA00005189"/>
    </source>
</evidence>
<evidence type="ECO:0000256" key="27">
    <source>
        <dbReference type="HAMAP-Rule" id="MF_03216"/>
    </source>
</evidence>
<comment type="catalytic activity">
    <reaction evidence="19">
        <text>1-hexadecanoyl-2-(4Z,7Z,10Z,13Z,16Z,19Z-docosahexaenoyl)-sn-glycero-3-phospho-N-methylethanolamine + S-adenosyl-L-methionine = 1-hexadecanoyl-2-(4Z,7Z,10Z,13Z,16Z,19Z-docosahexaenoyl)-sn-glycero-3-phospho-N,N-dimethylethanolamine + S-adenosyl-L-homocysteine + H(+)</text>
        <dbReference type="Rhea" id="RHEA:70767"/>
        <dbReference type="ChEBI" id="CHEBI:15378"/>
        <dbReference type="ChEBI" id="CHEBI:57856"/>
        <dbReference type="ChEBI" id="CHEBI:59789"/>
        <dbReference type="ChEBI" id="CHEBI:189861"/>
        <dbReference type="ChEBI" id="CHEBI:189862"/>
    </reaction>
    <physiologicalReaction direction="left-to-right" evidence="19">
        <dbReference type="Rhea" id="RHEA:70768"/>
    </physiologicalReaction>
</comment>
<comment type="similarity">
    <text evidence="27">Belongs to the class VI-like SAM-binding methyltransferase superfamily. PEMT/PEM2 methyltransferase family.</text>
</comment>
<feature type="transmembrane region" description="Helical" evidence="28">
    <location>
        <begin position="108"/>
        <end position="138"/>
    </location>
</feature>
<dbReference type="Pfam" id="PF04191">
    <property type="entry name" value="PEMT"/>
    <property type="match status" value="1"/>
</dbReference>
<dbReference type="EC" id="2.1.1.71" evidence="27"/>
<feature type="transmembrane region" description="Helical" evidence="28">
    <location>
        <begin position="28"/>
        <end position="49"/>
    </location>
</feature>
<comment type="catalytic activity">
    <reaction evidence="23">
        <text>1,2-di-(9Z,12Z,15Z-octadecatrienoyl)-sn-glycero-3-phospho-N-methylethanolamine + S-adenosyl-L-methionine = 1,2-di-(9Z,12Z,15Z-octadecatrienoyl)-sn-glycero-3-phospho-N,N-dimethylethanolamine + S-adenosyl-L-homocysteine + H(+)</text>
        <dbReference type="Rhea" id="RHEA:70755"/>
        <dbReference type="ChEBI" id="CHEBI:15378"/>
        <dbReference type="ChEBI" id="CHEBI:57856"/>
        <dbReference type="ChEBI" id="CHEBI:59789"/>
        <dbReference type="ChEBI" id="CHEBI:189859"/>
        <dbReference type="ChEBI" id="CHEBI:189860"/>
    </reaction>
    <physiologicalReaction direction="left-to-right" evidence="23">
        <dbReference type="Rhea" id="RHEA:70756"/>
    </physiologicalReaction>
</comment>
<evidence type="ECO:0000256" key="1">
    <source>
        <dbReference type="ARBA" id="ARBA00004969"/>
    </source>
</evidence>
<evidence type="ECO:0000256" key="21">
    <source>
        <dbReference type="ARBA" id="ARBA00051451"/>
    </source>
</evidence>
<feature type="intramembrane region" description="Helical" evidence="27">
    <location>
        <begin position="33"/>
        <end position="53"/>
    </location>
</feature>
<comment type="catalytic activity">
    <reaction evidence="16">
        <text>1-hexadecanoyl-2-(4Z,7Z,10Z,13Z,16Z,19Z-docosahexaenoyl)-sn-glycero-3-phosphoethanolamine + S-adenosyl-L-methionine = 1-hexadecanoyl-2-(4Z,7Z,10Z,13Z,16Z,19Z-docosahexaenoyl)-sn-glycero-3-phospho-N-methylethanolamine + S-adenosyl-L-homocysteine + H(+)</text>
        <dbReference type="Rhea" id="RHEA:70763"/>
        <dbReference type="ChEBI" id="CHEBI:15378"/>
        <dbReference type="ChEBI" id="CHEBI:57856"/>
        <dbReference type="ChEBI" id="CHEBI:59789"/>
        <dbReference type="ChEBI" id="CHEBI:78261"/>
        <dbReference type="ChEBI" id="CHEBI:189861"/>
    </reaction>
    <physiologicalReaction direction="left-to-right" evidence="16">
        <dbReference type="Rhea" id="RHEA:70764"/>
    </physiologicalReaction>
</comment>
<comment type="pathway">
    <text evidence="2">Lipid metabolism.</text>
</comment>
<keyword evidence="5 27" id="KW-0808">Transferase</keyword>
<dbReference type="GO" id="GO:0004608">
    <property type="term" value="F:phosphatidylethanolamine N-methyltransferase activity"/>
    <property type="evidence" value="ECO:0007669"/>
    <property type="project" value="UniProtKB-UniRule"/>
</dbReference>
<dbReference type="HAMAP" id="MF_03216">
    <property type="entry name" value="PLMT"/>
    <property type="match status" value="1"/>
</dbReference>
<evidence type="ECO:0000256" key="23">
    <source>
        <dbReference type="ARBA" id="ARBA00051880"/>
    </source>
</evidence>
<evidence type="ECO:0000256" key="28">
    <source>
        <dbReference type="SAM" id="Phobius"/>
    </source>
</evidence>
<evidence type="ECO:0000256" key="12">
    <source>
        <dbReference type="ARBA" id="ARBA00023136"/>
    </source>
</evidence>
<evidence type="ECO:0000256" key="17">
    <source>
        <dbReference type="ARBA" id="ARBA00050788"/>
    </source>
</evidence>
<dbReference type="PROSITE" id="PS51599">
    <property type="entry name" value="SAM_PEMT_PEM2"/>
    <property type="match status" value="1"/>
</dbReference>
<evidence type="ECO:0000256" key="5">
    <source>
        <dbReference type="ARBA" id="ARBA00022679"/>
    </source>
</evidence>
<dbReference type="GO" id="GO:0005789">
    <property type="term" value="C:endoplasmic reticulum membrane"/>
    <property type="evidence" value="ECO:0007669"/>
    <property type="project" value="UniProtKB-SubCell"/>
</dbReference>
<reference evidence="29" key="1">
    <citation type="journal article" date="2021" name="Genome Biol. Evol.">
        <title>A High-Quality Reference Genome for a Parasitic Bivalve with Doubly Uniparental Inheritance (Bivalvia: Unionida).</title>
        <authorList>
            <person name="Smith C.H."/>
        </authorList>
    </citation>
    <scope>NUCLEOTIDE SEQUENCE</scope>
    <source>
        <strain evidence="29">CHS0354</strain>
    </source>
</reference>
<comment type="function">
    <text evidence="27">Catalyzes the three sequential steps of the methylation pathway for the biosynthesis of phosphatidylcholine, a critical and essential component for membrane structure. Uses S-adenosylmethionine (S-adenosyl-L-methionine, SAM or AdoMet) as the methyl group donor for the methylation of phosphatidylethanolamine (1,2-diacyl-sn-glycero-3-phosphoethanolamine, PE) to phosphatidylmonomethylethanolamine (1,2-diacyl-sn-glycero-3-phospho-N-methylethanolamine, PMME), PMME to phosphatidyldimethylethanolamine (1,2-diacyl-sn-glycero-3-phospho-N,N-dimethylethanolamine, PDME), and PDME to phosphatidylcholine (1,2-diacyl-sn-glycero-3-phosphocholine, PC), producing S-adenosyl-L-homocysteine in each step.</text>
</comment>
<keyword evidence="6 27" id="KW-0949">S-adenosyl-L-methionine</keyword>
<comment type="catalytic activity">
    <reaction evidence="24">
        <text>1,2-di-(9Z-octadecenoyl)-sn-glycero-3-phosphoethanolamine + S-adenosyl-L-methionine = 1,2-di-(9Z-octadecenoyl)-sn-glycero-3-phospho-N-methylethanolamine + S-adenosyl-L-homocysteine + H(+)</text>
        <dbReference type="Rhea" id="RHEA:70619"/>
        <dbReference type="ChEBI" id="CHEBI:15378"/>
        <dbReference type="ChEBI" id="CHEBI:57856"/>
        <dbReference type="ChEBI" id="CHEBI:59789"/>
        <dbReference type="ChEBI" id="CHEBI:74986"/>
        <dbReference type="ChEBI" id="CHEBI:85679"/>
    </reaction>
    <physiologicalReaction direction="left-to-right" evidence="24">
        <dbReference type="Rhea" id="RHEA:70620"/>
    </physiologicalReaction>
</comment>
<comment type="catalytic activity">
    <reaction evidence="27">
        <text>a 1,2-diacyl-sn-glycero-3-phospho-N-methylethanolamine + S-adenosyl-L-methionine = a 1,2-diacyl-sn-glycero-3-phospho-N,N-dimethylethanolamine + S-adenosyl-L-homocysteine + H(+)</text>
        <dbReference type="Rhea" id="RHEA:32735"/>
        <dbReference type="ChEBI" id="CHEBI:15378"/>
        <dbReference type="ChEBI" id="CHEBI:57856"/>
        <dbReference type="ChEBI" id="CHEBI:59789"/>
        <dbReference type="ChEBI" id="CHEBI:64572"/>
        <dbReference type="ChEBI" id="CHEBI:64573"/>
        <dbReference type="EC" id="2.1.1.71"/>
    </reaction>
</comment>
<evidence type="ECO:0000256" key="22">
    <source>
        <dbReference type="ARBA" id="ARBA00051455"/>
    </source>
</evidence>
<gene>
    <name evidence="29" type="ORF">CHS0354_034492</name>
</gene>
<comment type="subcellular location">
    <subcellularLocation>
        <location evidence="27">Endoplasmic reticulum membrane</location>
        <topology evidence="27">Multi-pass membrane protein</topology>
    </subcellularLocation>
    <subcellularLocation>
        <location evidence="27">Mitochondrion membrane</location>
        <topology evidence="27">Multi-pass membrane protein</topology>
    </subcellularLocation>
</comment>
<evidence type="ECO:0000256" key="20">
    <source>
        <dbReference type="ARBA" id="ARBA00051210"/>
    </source>
</evidence>
<name>A0AAE0VZB6_9BIVA</name>
<evidence type="ECO:0000256" key="7">
    <source>
        <dbReference type="ARBA" id="ARBA00022692"/>
    </source>
</evidence>
<comment type="pathway">
    <text evidence="1 27">Phospholipid metabolism; phosphatidylcholine biosynthesis.</text>
</comment>
<dbReference type="AlphaFoldDB" id="A0AAE0VZB6"/>
<keyword evidence="11 27" id="KW-0496">Mitochondrion</keyword>
<dbReference type="PANTHER" id="PTHR15458">
    <property type="entry name" value="PHOSPHATIDYLETHANOLAMINE N-METHYLTRANSFERASE"/>
    <property type="match status" value="1"/>
</dbReference>
<comment type="catalytic activity">
    <reaction evidence="21">
        <text>1,2-di-(9Z,12Z-octadecadienoyl)-sn-glycero-3-phospho-N,N-dimethylethanolamine + S-adenosyl-L-methionine = 1,2-di-(9Z,12Z-octadecadienoyl)-sn-glycero-3-phosphocholine + S-adenosyl-L-homocysteine + H(+)</text>
        <dbReference type="Rhea" id="RHEA:70747"/>
        <dbReference type="ChEBI" id="CHEBI:15378"/>
        <dbReference type="ChEBI" id="CHEBI:42027"/>
        <dbReference type="ChEBI" id="CHEBI:57856"/>
        <dbReference type="ChEBI" id="CHEBI:59789"/>
        <dbReference type="ChEBI" id="CHEBI:189849"/>
    </reaction>
    <physiologicalReaction direction="left-to-right" evidence="21">
        <dbReference type="Rhea" id="RHEA:70748"/>
    </physiologicalReaction>
</comment>
<evidence type="ECO:0000256" key="25">
    <source>
        <dbReference type="ARBA" id="ARBA00052126"/>
    </source>
</evidence>
<feature type="binding site" evidence="27">
    <location>
        <begin position="200"/>
        <end position="201"/>
    </location>
    <ligand>
        <name>S-adenosyl-L-methionine</name>
        <dbReference type="ChEBI" id="CHEBI:59789"/>
    </ligand>
</feature>
<evidence type="ECO:0000256" key="14">
    <source>
        <dbReference type="ARBA" id="ARBA00023264"/>
    </source>
</evidence>
<feature type="topological domain" description="Lumenal" evidence="27">
    <location>
        <begin position="1"/>
        <end position="32"/>
    </location>
</feature>
<evidence type="ECO:0000256" key="19">
    <source>
        <dbReference type="ARBA" id="ARBA00050899"/>
    </source>
</evidence>
<comment type="catalytic activity">
    <reaction evidence="18">
        <text>1,2-di-(9Z,12Z-octadecadienoyl)-sn-glycero-3-phospho-N-methylethanolamine + S-adenosyl-L-methionine = 1,2-di-(9Z,12Z-octadecadienoyl)-sn-glycero-3-phospho-N,N-dimethylethanolamine + S-adenosyl-L-homocysteine + H(+)</text>
        <dbReference type="Rhea" id="RHEA:70743"/>
        <dbReference type="ChEBI" id="CHEBI:15378"/>
        <dbReference type="ChEBI" id="CHEBI:57856"/>
        <dbReference type="ChEBI" id="CHEBI:59789"/>
        <dbReference type="ChEBI" id="CHEBI:189848"/>
        <dbReference type="ChEBI" id="CHEBI:189849"/>
    </reaction>
    <physiologicalReaction direction="left-to-right" evidence="18">
        <dbReference type="Rhea" id="RHEA:70744"/>
    </physiologicalReaction>
</comment>
<keyword evidence="10 27" id="KW-0443">Lipid metabolism</keyword>
<dbReference type="EC" id="2.1.1.17" evidence="27"/>
<keyword evidence="3 27" id="KW-0444">Lipid biosynthesis</keyword>
<evidence type="ECO:0000256" key="3">
    <source>
        <dbReference type="ARBA" id="ARBA00022516"/>
    </source>
</evidence>
<dbReference type="Proteomes" id="UP001195483">
    <property type="component" value="Unassembled WGS sequence"/>
</dbReference>
<dbReference type="EMBL" id="JAEAOA010002028">
    <property type="protein sequence ID" value="KAK3596248.1"/>
    <property type="molecule type" value="Genomic_DNA"/>
</dbReference>
<feature type="topological domain" description="Cytoplasmic" evidence="27">
    <location>
        <begin position="199"/>
        <end position="218"/>
    </location>
</feature>
<evidence type="ECO:0000256" key="11">
    <source>
        <dbReference type="ARBA" id="ARBA00023128"/>
    </source>
</evidence>
<evidence type="ECO:0000313" key="29">
    <source>
        <dbReference type="EMBL" id="KAK3596248.1"/>
    </source>
</evidence>
<comment type="catalytic activity">
    <reaction evidence="15">
        <text>1-hexadecanoyl-2-(4Z,7Z,10Z,13Z,16Z,19Z-docosahexaenoyl)-sn-glycero-3-phospho-N,N-dimethylethanolamine + S-adenosyl-L-methionine = 1-hexadecanoyl-2-(4Z,7Z,10Z,13Z,16Z,19Z-docosahexaenoyl)-sn-glycero-3-phosphocholine + S-adenosyl-L-homocysteine + H(+)</text>
        <dbReference type="Rhea" id="RHEA:70771"/>
        <dbReference type="ChEBI" id="CHEBI:15378"/>
        <dbReference type="ChEBI" id="CHEBI:57856"/>
        <dbReference type="ChEBI" id="CHEBI:59789"/>
        <dbReference type="ChEBI" id="CHEBI:74963"/>
        <dbReference type="ChEBI" id="CHEBI:189862"/>
    </reaction>
    <physiologicalReaction direction="left-to-right" evidence="15">
        <dbReference type="Rhea" id="RHEA:70772"/>
    </physiologicalReaction>
</comment>
<keyword evidence="13 27" id="KW-0594">Phospholipid biosynthesis</keyword>
<dbReference type="InterPro" id="IPR024960">
    <property type="entry name" value="PEMT/MFAP"/>
</dbReference>
<keyword evidence="12 27" id="KW-0472">Membrane</keyword>
<comment type="catalytic activity">
    <reaction evidence="25">
        <text>1,2-di-(9Z,12Z,15Z-octadecatrienoyl)-sn-glycero-3-phosphoethanolamine + S-adenosyl-L-methionine = 1,2-di-(9Z,12Z,15Z-octadecatrienoyl)-sn-glycero-3-phospho-N-methylethanolamine + S-adenosyl-L-homocysteine + H(+)</text>
        <dbReference type="Rhea" id="RHEA:70751"/>
        <dbReference type="ChEBI" id="CHEBI:15378"/>
        <dbReference type="ChEBI" id="CHEBI:57856"/>
        <dbReference type="ChEBI" id="CHEBI:59789"/>
        <dbReference type="ChEBI" id="CHEBI:189858"/>
        <dbReference type="ChEBI" id="CHEBI:189859"/>
    </reaction>
    <physiologicalReaction direction="left-to-right" evidence="25">
        <dbReference type="Rhea" id="RHEA:70752"/>
    </physiologicalReaction>
</comment>
<feature type="transmembrane region" description="Helical" evidence="28">
    <location>
        <begin position="69"/>
        <end position="87"/>
    </location>
</feature>
<evidence type="ECO:0000256" key="10">
    <source>
        <dbReference type="ARBA" id="ARBA00023098"/>
    </source>
</evidence>
<feature type="transmembrane region" description="Helical" evidence="28">
    <location>
        <begin position="181"/>
        <end position="201"/>
    </location>
</feature>
<comment type="catalytic activity">
    <reaction evidence="27">
        <text>a 1,2-diacyl-sn-glycero-3-phosphoethanolamine + S-adenosyl-L-methionine = a 1,2-diacyl-sn-glycero-3-phospho-N-methylethanolamine + S-adenosyl-L-homocysteine + H(+)</text>
        <dbReference type="Rhea" id="RHEA:11164"/>
        <dbReference type="ChEBI" id="CHEBI:15378"/>
        <dbReference type="ChEBI" id="CHEBI:57856"/>
        <dbReference type="ChEBI" id="CHEBI:59789"/>
        <dbReference type="ChEBI" id="CHEBI:64573"/>
        <dbReference type="ChEBI" id="CHEBI:64612"/>
        <dbReference type="EC" id="2.1.1.17"/>
    </reaction>
</comment>
<feature type="topological domain" description="Cytoplasmic" evidence="27">
    <location>
        <begin position="87"/>
        <end position="113"/>
    </location>
</feature>
<comment type="catalytic activity">
    <reaction evidence="17">
        <text>1,2-di-(9Z,12Z-octadecadienoyl)-sn-glycero-3-phosphoethanolamine + S-adenosyl-L-methionine = 1,2-di-(9Z,12Z-octadecadienoyl)-sn-glycero-3-phospho-N-methylethanolamine + S-adenosyl-L-homocysteine + H(+)</text>
        <dbReference type="Rhea" id="RHEA:70739"/>
        <dbReference type="ChEBI" id="CHEBI:15378"/>
        <dbReference type="ChEBI" id="CHEBI:57856"/>
        <dbReference type="ChEBI" id="CHEBI:59789"/>
        <dbReference type="ChEBI" id="CHEBI:172403"/>
        <dbReference type="ChEBI" id="CHEBI:189848"/>
    </reaction>
    <physiologicalReaction direction="left-to-right" evidence="17">
        <dbReference type="Rhea" id="RHEA:70740"/>
    </physiologicalReaction>
</comment>
<accession>A0AAE0VZB6</accession>
<evidence type="ECO:0000256" key="24">
    <source>
        <dbReference type="ARBA" id="ARBA00051941"/>
    </source>
</evidence>
<comment type="catalytic activity">
    <reaction evidence="20">
        <text>1,2-di-(9Z,12Z,15Z-octadecatrienoyl)-sn-glycero-3-phospho-N,N-dimethylethanolamine + S-adenosyl-L-methionine = 1,2-di-(9Z,12Z,15Z-octadecatrienoyl)-sn-glycero-3-phosphocholine + S-adenosyl-L-homocysteine + H(+)</text>
        <dbReference type="Rhea" id="RHEA:70759"/>
        <dbReference type="ChEBI" id="CHEBI:15378"/>
        <dbReference type="ChEBI" id="CHEBI:57856"/>
        <dbReference type="ChEBI" id="CHEBI:59789"/>
        <dbReference type="ChEBI" id="CHEBI:86161"/>
        <dbReference type="ChEBI" id="CHEBI:189860"/>
    </reaction>
    <physiologicalReaction direction="left-to-right" evidence="20">
        <dbReference type="Rhea" id="RHEA:70760"/>
    </physiologicalReaction>
</comment>
<feature type="binding site" evidence="27">
    <location>
        <begin position="118"/>
        <end position="120"/>
    </location>
    <ligand>
        <name>S-adenosyl-L-methionine</name>
        <dbReference type="ChEBI" id="CHEBI:59789"/>
    </ligand>
</feature>
<reference evidence="29" key="3">
    <citation type="submission" date="2023-05" db="EMBL/GenBank/DDBJ databases">
        <authorList>
            <person name="Smith C.H."/>
        </authorList>
    </citation>
    <scope>NUCLEOTIDE SEQUENCE</scope>
    <source>
        <strain evidence="29">CHS0354</strain>
        <tissue evidence="29">Mantle</tissue>
    </source>
</reference>
<dbReference type="GO" id="GO:0006656">
    <property type="term" value="P:phosphatidylcholine biosynthetic process"/>
    <property type="evidence" value="ECO:0007669"/>
    <property type="project" value="UniProtKB-UniRule"/>
</dbReference>
<dbReference type="InterPro" id="IPR007318">
    <property type="entry name" value="Phopholipid_MeTrfase"/>
</dbReference>
<evidence type="ECO:0000256" key="18">
    <source>
        <dbReference type="ARBA" id="ARBA00050814"/>
    </source>
</evidence>
<comment type="caution">
    <text evidence="29">The sequence shown here is derived from an EMBL/GenBank/DDBJ whole genome shotgun (WGS) entry which is preliminary data.</text>
</comment>